<reference evidence="3" key="3">
    <citation type="submission" date="2023-01" db="EMBL/GenBank/DDBJ databases">
        <title>Human gut microbiome strain richness.</title>
        <authorList>
            <person name="Chen-Liaw A."/>
        </authorList>
    </citation>
    <scope>NUCLEOTIDE SEQUENCE</scope>
    <source>
        <strain evidence="3">RTP21484st1_B7_RTP21484_190118</strain>
    </source>
</reference>
<evidence type="ECO:0000313" key="5">
    <source>
        <dbReference type="EMBL" id="RGV29075.1"/>
    </source>
</evidence>
<name>A0A1Y3Y0Q8_9BACT</name>
<dbReference type="EMBL" id="QSCO01000005">
    <property type="protein sequence ID" value="RGY08298.1"/>
    <property type="molecule type" value="Genomic_DNA"/>
</dbReference>
<gene>
    <name evidence="5" type="ORF">DWW24_04255</name>
    <name evidence="4" type="ORF">DWW57_12155</name>
    <name evidence="6" type="ORF">DXA53_04450</name>
    <name evidence="2" type="ORF">L0P03_08355</name>
    <name evidence="3" type="ORF">PN645_08790</name>
</gene>
<dbReference type="RefSeq" id="WP_013613140.1">
    <property type="nucleotide sequence ID" value="NZ_BAABYK010000001.1"/>
</dbReference>
<evidence type="ECO:0000313" key="2">
    <source>
        <dbReference type="EMBL" id="MCG4959858.1"/>
    </source>
</evidence>
<evidence type="ECO:0000256" key="1">
    <source>
        <dbReference type="SAM" id="Phobius"/>
    </source>
</evidence>
<dbReference type="OMA" id="QVWTNNA"/>
<proteinExistence type="predicted"/>
<evidence type="ECO:0000313" key="4">
    <source>
        <dbReference type="EMBL" id="RGU55478.1"/>
    </source>
</evidence>
<evidence type="ECO:0000313" key="7">
    <source>
        <dbReference type="Proteomes" id="UP000283426"/>
    </source>
</evidence>
<feature type="transmembrane region" description="Helical" evidence="1">
    <location>
        <begin position="163"/>
        <end position="185"/>
    </location>
</feature>
<feature type="transmembrane region" description="Helical" evidence="1">
    <location>
        <begin position="96"/>
        <end position="115"/>
    </location>
</feature>
<dbReference type="GeneID" id="61276201"/>
<dbReference type="Proteomes" id="UP000284434">
    <property type="component" value="Unassembled WGS sequence"/>
</dbReference>
<sequence length="321" mass="36245">MKEARFISRNKDKWKNMENGQQPDAEHLAANFIELSDDLAYARTFYPGSEVERYLNQLIAGYQTDINSRPVRKNKPIWYFWKQELPLLLASEYKTLLFAFFFFVLSAFVGVFSAAHDESFIRLILGDTYVNMTIDNITSGKPMGVYNQGDEWEMFLRITTNNIRVSFIAFAFGLFFSAGTLWILFSNGMMIGAFEYFFYKYGLLAHSVMSVWAHGTFEITSVIIAGAAGLIMGNSFLFPGTYPRLFSFRRGAVRGVKIVAGLVPFFILAGVIESYITRYADAMPVVGALCIGISAVGVIGYFIVYPVIIGRRQKLNEGEID</sequence>
<protein>
    <submittedName>
        <fullName evidence="5">Stage II sporulation protein M</fullName>
    </submittedName>
</protein>
<dbReference type="EMBL" id="JAKNDN010000013">
    <property type="protein sequence ID" value="MCG4959858.1"/>
    <property type="molecule type" value="Genomic_DNA"/>
</dbReference>
<organism evidence="5 7">
    <name type="scientific">Odoribacter splanchnicus</name>
    <dbReference type="NCBI Taxonomy" id="28118"/>
    <lineage>
        <taxon>Bacteria</taxon>
        <taxon>Pseudomonadati</taxon>
        <taxon>Bacteroidota</taxon>
        <taxon>Bacteroidia</taxon>
        <taxon>Bacteroidales</taxon>
        <taxon>Odoribacteraceae</taxon>
        <taxon>Odoribacter</taxon>
    </lineage>
</organism>
<keyword evidence="1" id="KW-0472">Membrane</keyword>
<dbReference type="Proteomes" id="UP000283426">
    <property type="component" value="Unassembled WGS sequence"/>
</dbReference>
<feature type="transmembrane region" description="Helical" evidence="1">
    <location>
        <begin position="219"/>
        <end position="238"/>
    </location>
</feature>
<dbReference type="InterPro" id="IPR002798">
    <property type="entry name" value="SpoIIM-like"/>
</dbReference>
<evidence type="ECO:0000313" key="8">
    <source>
        <dbReference type="Proteomes" id="UP000284243"/>
    </source>
</evidence>
<reference evidence="2" key="2">
    <citation type="submission" date="2022-01" db="EMBL/GenBank/DDBJ databases">
        <title>Collection of gut derived symbiotic bacterial strains cultured from healthy donors.</title>
        <authorList>
            <person name="Lin H."/>
            <person name="Kohout C."/>
            <person name="Waligurski E."/>
            <person name="Pamer E.G."/>
        </authorList>
    </citation>
    <scope>NUCLEOTIDE SEQUENCE</scope>
    <source>
        <strain evidence="2">DFI.1.149</strain>
    </source>
</reference>
<dbReference type="AlphaFoldDB" id="A0A1Y3Y0Q8"/>
<evidence type="ECO:0000313" key="9">
    <source>
        <dbReference type="Proteomes" id="UP000284434"/>
    </source>
</evidence>
<evidence type="ECO:0000313" key="6">
    <source>
        <dbReference type="EMBL" id="RGY08298.1"/>
    </source>
</evidence>
<keyword evidence="1" id="KW-1133">Transmembrane helix</keyword>
<keyword evidence="1" id="KW-0812">Transmembrane</keyword>
<dbReference type="EMBL" id="QRYW01000007">
    <property type="protein sequence ID" value="RGV29075.1"/>
    <property type="molecule type" value="Genomic_DNA"/>
</dbReference>
<dbReference type="Proteomes" id="UP000284243">
    <property type="component" value="Unassembled WGS sequence"/>
</dbReference>
<dbReference type="PANTHER" id="PTHR35337">
    <property type="entry name" value="SLR1478 PROTEIN"/>
    <property type="match status" value="1"/>
</dbReference>
<comment type="caution">
    <text evidence="5">The sequence shown here is derived from an EMBL/GenBank/DDBJ whole genome shotgun (WGS) entry which is preliminary data.</text>
</comment>
<dbReference type="Proteomes" id="UP001212263">
    <property type="component" value="Unassembled WGS sequence"/>
</dbReference>
<dbReference type="Pfam" id="PF01944">
    <property type="entry name" value="SpoIIM"/>
    <property type="match status" value="1"/>
</dbReference>
<reference evidence="7 8" key="1">
    <citation type="submission" date="2018-08" db="EMBL/GenBank/DDBJ databases">
        <title>A genome reference for cultivated species of the human gut microbiota.</title>
        <authorList>
            <person name="Zou Y."/>
            <person name="Xue W."/>
            <person name="Luo G."/>
        </authorList>
    </citation>
    <scope>NUCLEOTIDE SEQUENCE [LARGE SCALE GENOMIC DNA]</scope>
    <source>
        <strain evidence="5 7">AF14-6AC</strain>
        <strain evidence="4 8">AF16-14</strain>
        <strain evidence="6 9">OF03-11</strain>
    </source>
</reference>
<dbReference type="Proteomes" id="UP001199750">
    <property type="component" value="Unassembled WGS sequence"/>
</dbReference>
<dbReference type="EMBL" id="JAQMRD010000009">
    <property type="protein sequence ID" value="MDB9223100.1"/>
    <property type="molecule type" value="Genomic_DNA"/>
</dbReference>
<evidence type="ECO:0000313" key="3">
    <source>
        <dbReference type="EMBL" id="MDB9223100.1"/>
    </source>
</evidence>
<feature type="transmembrane region" description="Helical" evidence="1">
    <location>
        <begin position="258"/>
        <end position="276"/>
    </location>
</feature>
<dbReference type="EMBL" id="QRYC01000017">
    <property type="protein sequence ID" value="RGU55478.1"/>
    <property type="molecule type" value="Genomic_DNA"/>
</dbReference>
<feature type="transmembrane region" description="Helical" evidence="1">
    <location>
        <begin position="282"/>
        <end position="304"/>
    </location>
</feature>
<dbReference type="PANTHER" id="PTHR35337:SF1">
    <property type="entry name" value="SLR1478 PROTEIN"/>
    <property type="match status" value="1"/>
</dbReference>
<accession>A0A1Y3Y0Q8</accession>